<evidence type="ECO:0000313" key="2">
    <source>
        <dbReference type="EMBL" id="PHJ24939.1"/>
    </source>
</evidence>
<gene>
    <name evidence="2" type="ORF">CSUI_001203</name>
</gene>
<comment type="caution">
    <text evidence="2">The sequence shown here is derived from an EMBL/GenBank/DDBJ whole genome shotgun (WGS) entry which is preliminary data.</text>
</comment>
<sequence length="1038" mass="114288">MLLACTPPSKKSLRHTSPHHLPAENDPSSAAALSLSSPSSPCSAFSSLPPLTSLLSARFSNDTYVLSHLHALLRRRLALACRGALHGPLSLLHSSQNHAERSSQSRGNLTAGERTNDEGHSPNKDREQRQPSPFKTPPRAILAEQRERRRSGMTTSPLDHWKSTASRVCSSSSPVGDTGCKDSAGATDSSSSLLPGRNHDKRLPSEREEPPIEQVATELARKLTCCLQLKEKSSVLILGPPGSGKTAALELALNTVQQLAIKQREQRRRESSSNYSITSDARGVHMQSTSPTRSRVCTARHEDKENEEHFTSSSKQKSSPSPLRQGSVSCVSSPARSSSPPLVCTPSKKDIFENTSETLLPDLLVVRLCCPLFKDDASLLHAIVAKLAQELHCQEIPPPSASVEELSETLKNILVTSCSVVSRAVVIVLDQFEVCCLDTGPGGGFGGGGGRGGWGGVRRQQLLYNLFDLQHGHNLQICTVCISSVLDITQHMEKRIRSRFSLQTLYLGGPRTFADLEDFVRHKLLSISPALLLQYARKHEEGNTEMLLTAALERDQDDADRKKGKIRRGGHAVSEAGRGNSKRSRGRDRKDKQEGQQDEEEVEESFSSPSTKKGRDCAHIFANHHERKVPSIAFDRNKNFLVSRPHNNILLPSGICCWEPSQEDWHLAQVFTASWERAMDEEFSSRSFRKAFFAHFTMGRSPRWIFSEIIDSLLSITPPGLEDEIDGLVRTASLSVQGGKNKIDSATASPFSSPYRAALTSPLSSSKSMETAVSSPHREADERFVAPSSPRKSSMASDLKAIQEAVTPPHPSKALKPPDQRWLSSDEQRVSPSTQSYHTPPRTLGPFSPIVDTSSSPHSVSQHTPLTKDCLSHVSRTSRSPHSGRKTGGNGSSTEFGRLCGGLFKSLQTKEIFKDFSLLEHYVLGAVARLHQQSRGPKCFYMIVEQISRLYSNPHMKHQEQSVDGVRRAFIRLVDAGLLQLCNFSLQHVGYTGIASDFLGSYVPCKFPLHDAYVRILPDLEIPQAVKDWIRAVEFQDT</sequence>
<feature type="region of interest" description="Disordered" evidence="1">
    <location>
        <begin position="95"/>
        <end position="214"/>
    </location>
</feature>
<dbReference type="RefSeq" id="XP_067926611.1">
    <property type="nucleotide sequence ID" value="XM_068061409.1"/>
</dbReference>
<dbReference type="Proteomes" id="UP000221165">
    <property type="component" value="Unassembled WGS sequence"/>
</dbReference>
<feature type="compositionally biased region" description="Basic and acidic residues" evidence="1">
    <location>
        <begin position="299"/>
        <end position="310"/>
    </location>
</feature>
<feature type="compositionally biased region" description="Polar residues" evidence="1">
    <location>
        <begin position="761"/>
        <end position="774"/>
    </location>
</feature>
<dbReference type="PANTHER" id="PTHR12087:SF0">
    <property type="entry name" value="ORIGIN RECOGNITION COMPLEX SUBUNIT 4"/>
    <property type="match status" value="1"/>
</dbReference>
<reference evidence="2 3" key="1">
    <citation type="journal article" date="2017" name="Int. J. Parasitol.">
        <title>The genome of the protozoan parasite Cystoisospora suis and a reverse vaccinology approach to identify vaccine candidates.</title>
        <authorList>
            <person name="Palmieri N."/>
            <person name="Shrestha A."/>
            <person name="Ruttkowski B."/>
            <person name="Beck T."/>
            <person name="Vogl C."/>
            <person name="Tomley F."/>
            <person name="Blake D.P."/>
            <person name="Joachim A."/>
        </authorList>
    </citation>
    <scope>NUCLEOTIDE SEQUENCE [LARGE SCALE GENOMIC DNA]</scope>
    <source>
        <strain evidence="2 3">Wien I</strain>
    </source>
</reference>
<dbReference type="PANTHER" id="PTHR12087">
    <property type="entry name" value="ORIGIN RECOGNITION COMPLEX SUBUNIT 4"/>
    <property type="match status" value="1"/>
</dbReference>
<feature type="compositionally biased region" description="Low complexity" evidence="1">
    <location>
        <begin position="312"/>
        <end position="342"/>
    </location>
</feature>
<feature type="compositionally biased region" description="Basic and acidic residues" evidence="1">
    <location>
        <begin position="114"/>
        <end position="129"/>
    </location>
</feature>
<dbReference type="AlphaFoldDB" id="A0A2C6LBA0"/>
<dbReference type="GO" id="GO:0005664">
    <property type="term" value="C:nuclear origin of replication recognition complex"/>
    <property type="evidence" value="ECO:0007669"/>
    <property type="project" value="TreeGrafter"/>
</dbReference>
<feature type="region of interest" description="Disordered" evidence="1">
    <location>
        <begin position="760"/>
        <end position="893"/>
    </location>
</feature>
<feature type="compositionally biased region" description="Basic and acidic residues" evidence="1">
    <location>
        <begin position="197"/>
        <end position="210"/>
    </location>
</feature>
<evidence type="ECO:0000256" key="1">
    <source>
        <dbReference type="SAM" id="MobiDB-lite"/>
    </source>
</evidence>
<feature type="region of interest" description="Disordered" evidence="1">
    <location>
        <begin position="1"/>
        <end position="35"/>
    </location>
</feature>
<feature type="compositionally biased region" description="Basic and acidic residues" evidence="1">
    <location>
        <begin position="262"/>
        <end position="271"/>
    </location>
</feature>
<evidence type="ECO:0000313" key="3">
    <source>
        <dbReference type="Proteomes" id="UP000221165"/>
    </source>
</evidence>
<name>A0A2C6LBA0_9APIC</name>
<feature type="region of interest" description="Disordered" evidence="1">
    <location>
        <begin position="558"/>
        <end position="615"/>
    </location>
</feature>
<feature type="compositionally biased region" description="Polar residues" evidence="1">
    <location>
        <begin position="286"/>
        <end position="295"/>
    </location>
</feature>
<proteinExistence type="predicted"/>
<feature type="region of interest" description="Disordered" evidence="1">
    <location>
        <begin position="262"/>
        <end position="342"/>
    </location>
</feature>
<dbReference type="GeneID" id="94424620"/>
<accession>A0A2C6LBA0</accession>
<dbReference type="GO" id="GO:0006270">
    <property type="term" value="P:DNA replication initiation"/>
    <property type="evidence" value="ECO:0007669"/>
    <property type="project" value="TreeGrafter"/>
</dbReference>
<dbReference type="SUPFAM" id="SSF52540">
    <property type="entry name" value="P-loop containing nucleoside triphosphate hydrolases"/>
    <property type="match status" value="1"/>
</dbReference>
<dbReference type="InterPro" id="IPR027417">
    <property type="entry name" value="P-loop_NTPase"/>
</dbReference>
<keyword evidence="3" id="KW-1185">Reference proteome</keyword>
<dbReference type="OrthoDB" id="343623at2759"/>
<dbReference type="VEuPathDB" id="ToxoDB:CSUI_001203"/>
<dbReference type="GO" id="GO:0003688">
    <property type="term" value="F:DNA replication origin binding"/>
    <property type="evidence" value="ECO:0007669"/>
    <property type="project" value="TreeGrafter"/>
</dbReference>
<feature type="compositionally biased region" description="Polar residues" evidence="1">
    <location>
        <begin position="152"/>
        <end position="175"/>
    </location>
</feature>
<protein>
    <submittedName>
        <fullName evidence="2">Origin recognition complex</fullName>
    </submittedName>
</protein>
<organism evidence="2 3">
    <name type="scientific">Cystoisospora suis</name>
    <dbReference type="NCBI Taxonomy" id="483139"/>
    <lineage>
        <taxon>Eukaryota</taxon>
        <taxon>Sar</taxon>
        <taxon>Alveolata</taxon>
        <taxon>Apicomplexa</taxon>
        <taxon>Conoidasida</taxon>
        <taxon>Coccidia</taxon>
        <taxon>Eucoccidiorida</taxon>
        <taxon>Eimeriorina</taxon>
        <taxon>Sarcocystidae</taxon>
        <taxon>Cystoisospora</taxon>
    </lineage>
</organism>
<dbReference type="InterPro" id="IPR016527">
    <property type="entry name" value="ORC4"/>
</dbReference>
<feature type="compositionally biased region" description="Polar residues" evidence="1">
    <location>
        <begin position="851"/>
        <end position="865"/>
    </location>
</feature>
<dbReference type="EMBL" id="MIGC01000477">
    <property type="protein sequence ID" value="PHJ24939.1"/>
    <property type="molecule type" value="Genomic_DNA"/>
</dbReference>
<dbReference type="Gene3D" id="3.40.50.300">
    <property type="entry name" value="P-loop containing nucleotide triphosphate hydrolases"/>
    <property type="match status" value="2"/>
</dbReference>
<feature type="compositionally biased region" description="Basic and acidic residues" evidence="1">
    <location>
        <begin position="816"/>
        <end position="829"/>
    </location>
</feature>